<dbReference type="PROSITE" id="PS50006">
    <property type="entry name" value="FHA_DOMAIN"/>
    <property type="match status" value="1"/>
</dbReference>
<dbReference type="EMBL" id="WJQU01000001">
    <property type="protein sequence ID" value="KAJ6648847.1"/>
    <property type="molecule type" value="Genomic_DNA"/>
</dbReference>
<gene>
    <name evidence="2" type="ORF">Bhyg_04079</name>
</gene>
<dbReference type="InterPro" id="IPR000253">
    <property type="entry name" value="FHA_dom"/>
</dbReference>
<dbReference type="Proteomes" id="UP001151699">
    <property type="component" value="Chromosome A"/>
</dbReference>
<accession>A0A9Q0S835</accession>
<evidence type="ECO:0000259" key="1">
    <source>
        <dbReference type="PROSITE" id="PS50006"/>
    </source>
</evidence>
<keyword evidence="3" id="KW-1185">Reference proteome</keyword>
<organism evidence="2 3">
    <name type="scientific">Pseudolycoriella hygida</name>
    <dbReference type="NCBI Taxonomy" id="35572"/>
    <lineage>
        <taxon>Eukaryota</taxon>
        <taxon>Metazoa</taxon>
        <taxon>Ecdysozoa</taxon>
        <taxon>Arthropoda</taxon>
        <taxon>Hexapoda</taxon>
        <taxon>Insecta</taxon>
        <taxon>Pterygota</taxon>
        <taxon>Neoptera</taxon>
        <taxon>Endopterygota</taxon>
        <taxon>Diptera</taxon>
        <taxon>Nematocera</taxon>
        <taxon>Sciaroidea</taxon>
        <taxon>Sciaridae</taxon>
        <taxon>Pseudolycoriella</taxon>
    </lineage>
</organism>
<comment type="caution">
    <text evidence="2">The sequence shown here is derived from an EMBL/GenBank/DDBJ whole genome shotgun (WGS) entry which is preliminary data.</text>
</comment>
<feature type="non-terminal residue" evidence="2">
    <location>
        <position position="1"/>
    </location>
</feature>
<dbReference type="SUPFAM" id="SSF49879">
    <property type="entry name" value="SMAD/FHA domain"/>
    <property type="match status" value="1"/>
</dbReference>
<name>A0A9Q0S835_9DIPT</name>
<proteinExistence type="predicted"/>
<evidence type="ECO:0000313" key="3">
    <source>
        <dbReference type="Proteomes" id="UP001151699"/>
    </source>
</evidence>
<dbReference type="AlphaFoldDB" id="A0A9Q0S835"/>
<sequence length="223" mass="24959">MKPSSKTENKIGSDFYLERCGFDLNCNNTYYLKNGNNIIGRYDNSDADLRVQSENCSRMQCSIMVSDTFISLTDLYSTNGTMVNETLVTGQTIELHVNDLIDVTGYETDLTEREDFQVMYRLCTSASTDTRVAPSKGVSPSDVMSLSLYQSMEECSSTELQHENTSSIINYALDNFSFSEVDGDNANSIQNDKKGDHAAHTYQRNVNQLVADEALQSEIESFT</sequence>
<protein>
    <recommendedName>
        <fullName evidence="1">FHA domain-containing protein</fullName>
    </recommendedName>
</protein>
<evidence type="ECO:0000313" key="2">
    <source>
        <dbReference type="EMBL" id="KAJ6648847.1"/>
    </source>
</evidence>
<dbReference type="Pfam" id="PF00498">
    <property type="entry name" value="FHA"/>
    <property type="match status" value="1"/>
</dbReference>
<dbReference type="SMART" id="SM00240">
    <property type="entry name" value="FHA"/>
    <property type="match status" value="1"/>
</dbReference>
<reference evidence="2" key="1">
    <citation type="submission" date="2022-07" db="EMBL/GenBank/DDBJ databases">
        <authorList>
            <person name="Trinca V."/>
            <person name="Uliana J.V.C."/>
            <person name="Torres T.T."/>
            <person name="Ward R.J."/>
            <person name="Monesi N."/>
        </authorList>
    </citation>
    <scope>NUCLEOTIDE SEQUENCE</scope>
    <source>
        <strain evidence="2">HSMRA1968</strain>
        <tissue evidence="2">Whole embryos</tissue>
    </source>
</reference>
<dbReference type="InterPro" id="IPR008984">
    <property type="entry name" value="SMAD_FHA_dom_sf"/>
</dbReference>
<feature type="domain" description="FHA" evidence="1">
    <location>
        <begin position="37"/>
        <end position="88"/>
    </location>
</feature>
<dbReference type="CDD" id="cd00060">
    <property type="entry name" value="FHA"/>
    <property type="match status" value="1"/>
</dbReference>
<dbReference type="Gene3D" id="2.60.200.20">
    <property type="match status" value="1"/>
</dbReference>